<dbReference type="InterPro" id="IPR001405">
    <property type="entry name" value="UPF0758"/>
</dbReference>
<name>A0ABZ0UPI5_9RICK</name>
<sequence length="238" mass="27934">MSLGHRKRIRSLFRKAKFGTTKEERLLEILLFQVFSRKDTNELAKVLLRKHVSLREVFNKHSDIKDERNVGKGVEEFFIAISELFHRCYMHNRRAKRITLDSCISVVRYCELKVPPEDCKILKILSLDEDNTLIASDVIGVTVGEKLRCDEMEFLRLAIVRKATSVVIVHYNCTDVVYALLRIPRFYELLCNTNVKIRDYILITSKISISLFFSEDNFITHKYLIGWYGKTKKQVLLR</sequence>
<dbReference type="PANTHER" id="PTHR30471:SF3">
    <property type="entry name" value="UPF0758 PROTEIN YEES-RELATED"/>
    <property type="match status" value="1"/>
</dbReference>
<protein>
    <submittedName>
        <fullName evidence="1">RadC family protein</fullName>
    </submittedName>
</protein>
<evidence type="ECO:0000313" key="1">
    <source>
        <dbReference type="EMBL" id="WPX97609.1"/>
    </source>
</evidence>
<dbReference type="PANTHER" id="PTHR30471">
    <property type="entry name" value="DNA REPAIR PROTEIN RADC"/>
    <property type="match status" value="1"/>
</dbReference>
<dbReference type="EMBL" id="CP110343">
    <property type="protein sequence ID" value="WPX97609.1"/>
    <property type="molecule type" value="Genomic_DNA"/>
</dbReference>
<proteinExistence type="predicted"/>
<keyword evidence="2" id="KW-1185">Reference proteome</keyword>
<evidence type="ECO:0000313" key="2">
    <source>
        <dbReference type="Proteomes" id="UP001325140"/>
    </source>
</evidence>
<dbReference type="Proteomes" id="UP001325140">
    <property type="component" value="Chromosome"/>
</dbReference>
<dbReference type="RefSeq" id="WP_323722266.1">
    <property type="nucleotide sequence ID" value="NZ_CP110343.1"/>
</dbReference>
<reference evidence="1" key="1">
    <citation type="submission" date="2022-10" db="EMBL/GenBank/DDBJ databases">
        <title>Host association and intracellularity evolved multiple times independently in the Rickettsiales.</title>
        <authorList>
            <person name="Castelli M."/>
            <person name="Nardi T."/>
            <person name="Gammuto L."/>
            <person name="Bellinzona G."/>
            <person name="Sabaneyeva E."/>
            <person name="Potekhin A."/>
            <person name="Serra V."/>
            <person name="Petroni G."/>
            <person name="Sassera D."/>
        </authorList>
    </citation>
    <scope>NUCLEOTIDE SEQUENCE [LARGE SCALE GENOMIC DNA]</scope>
    <source>
        <strain evidence="1">US_Bl 11III1</strain>
    </source>
</reference>
<accession>A0ABZ0UPI5</accession>
<gene>
    <name evidence="1" type="ORF">Fokcrypt_00115</name>
</gene>
<organism evidence="1 2">
    <name type="scientific">Candidatus Fokinia crypta</name>
    <dbReference type="NCBI Taxonomy" id="1920990"/>
    <lineage>
        <taxon>Bacteria</taxon>
        <taxon>Pseudomonadati</taxon>
        <taxon>Pseudomonadota</taxon>
        <taxon>Alphaproteobacteria</taxon>
        <taxon>Rickettsiales</taxon>
        <taxon>Candidatus Midichloriaceae</taxon>
        <taxon>Candidatus Fokinia</taxon>
    </lineage>
</organism>